<feature type="region of interest" description="Disordered" evidence="2">
    <location>
        <begin position="303"/>
        <end position="341"/>
    </location>
</feature>
<dbReference type="SUPFAM" id="SSF50494">
    <property type="entry name" value="Trypsin-like serine proteases"/>
    <property type="match status" value="1"/>
</dbReference>
<dbReference type="PANTHER" id="PTHR24250">
    <property type="entry name" value="CHYMOTRYPSIN-RELATED"/>
    <property type="match status" value="1"/>
</dbReference>
<dbReference type="InterPro" id="IPR001254">
    <property type="entry name" value="Trypsin_dom"/>
</dbReference>
<proteinExistence type="predicted"/>
<dbReference type="AlphaFoldDB" id="A0A9W8HXC7"/>
<dbReference type="Proteomes" id="UP001140094">
    <property type="component" value="Unassembled WGS sequence"/>
</dbReference>
<dbReference type="Gene3D" id="2.40.10.10">
    <property type="entry name" value="Trypsin-like serine proteases"/>
    <property type="match status" value="1"/>
</dbReference>
<dbReference type="PROSITE" id="PS50240">
    <property type="entry name" value="TRYPSIN_DOM"/>
    <property type="match status" value="1"/>
</dbReference>
<evidence type="ECO:0000259" key="4">
    <source>
        <dbReference type="PROSITE" id="PS50240"/>
    </source>
</evidence>
<dbReference type="EMBL" id="JANBUO010000469">
    <property type="protein sequence ID" value="KAJ2803889.1"/>
    <property type="molecule type" value="Genomic_DNA"/>
</dbReference>
<evidence type="ECO:0000256" key="3">
    <source>
        <dbReference type="SAM" id="SignalP"/>
    </source>
</evidence>
<sequence length="359" mass="36820">MKLLTIALATIATAGSGVLGLDKQVVGEAVVADSESNSYSFATSIIVDRTGGASVCSGALISPTVVLTSAKCVADPVSNKALPASKVIVGQGKVADVLSSDSIDLTKAASAGYAFPQAITVHPGYNSIAFTDNIAVLTLSQPLANATGTNANVKLIIKPKASANTAYRGTGWGPYVSQGKTSYPEQAQETSLAVGDNSTCSDIWPPYASLTNSLCLVPTKSSSNVCDDNGLLVHAAEDKSIGLAGILNIVATEDDVPTDKCTDEGVVDFFTTFDNYIGWLTQVTPLKQKDFVSTATFSYSSAATDSDQESESDSSLASHSSDSDDESSDDVDTSTANPSFSSSSLLAAAAAVAAFSVLF</sequence>
<feature type="chain" id="PRO_5040872368" description="Peptidase S1 domain-containing protein" evidence="3">
    <location>
        <begin position="21"/>
        <end position="359"/>
    </location>
</feature>
<dbReference type="GO" id="GO:0006508">
    <property type="term" value="P:proteolysis"/>
    <property type="evidence" value="ECO:0007669"/>
    <property type="project" value="InterPro"/>
</dbReference>
<dbReference type="Pfam" id="PF00089">
    <property type="entry name" value="Trypsin"/>
    <property type="match status" value="1"/>
</dbReference>
<dbReference type="SMART" id="SM00020">
    <property type="entry name" value="Tryp_SPc"/>
    <property type="match status" value="1"/>
</dbReference>
<name>A0A9W8HXC7_9FUNG</name>
<evidence type="ECO:0000256" key="2">
    <source>
        <dbReference type="SAM" id="MobiDB-lite"/>
    </source>
</evidence>
<dbReference type="InterPro" id="IPR009003">
    <property type="entry name" value="Peptidase_S1_PA"/>
</dbReference>
<feature type="compositionally biased region" description="Acidic residues" evidence="2">
    <location>
        <begin position="323"/>
        <end position="332"/>
    </location>
</feature>
<accession>A0A9W8HXC7</accession>
<dbReference type="InterPro" id="IPR043504">
    <property type="entry name" value="Peptidase_S1_PA_chymotrypsin"/>
</dbReference>
<evidence type="ECO:0000313" key="6">
    <source>
        <dbReference type="Proteomes" id="UP001140094"/>
    </source>
</evidence>
<keyword evidence="1" id="KW-1015">Disulfide bond</keyword>
<reference evidence="5" key="1">
    <citation type="submission" date="2022-07" db="EMBL/GenBank/DDBJ databases">
        <title>Phylogenomic reconstructions and comparative analyses of Kickxellomycotina fungi.</title>
        <authorList>
            <person name="Reynolds N.K."/>
            <person name="Stajich J.E."/>
            <person name="Barry K."/>
            <person name="Grigoriev I.V."/>
            <person name="Crous P."/>
            <person name="Smith M.E."/>
        </authorList>
    </citation>
    <scope>NUCLEOTIDE SEQUENCE</scope>
    <source>
        <strain evidence="5">NRRL 1565</strain>
    </source>
</reference>
<dbReference type="OrthoDB" id="6380398at2759"/>
<keyword evidence="6" id="KW-1185">Reference proteome</keyword>
<protein>
    <recommendedName>
        <fullName evidence="4">Peptidase S1 domain-containing protein</fullName>
    </recommendedName>
</protein>
<evidence type="ECO:0000256" key="1">
    <source>
        <dbReference type="ARBA" id="ARBA00023157"/>
    </source>
</evidence>
<keyword evidence="3" id="KW-0732">Signal</keyword>
<evidence type="ECO:0000313" key="5">
    <source>
        <dbReference type="EMBL" id="KAJ2803889.1"/>
    </source>
</evidence>
<comment type="caution">
    <text evidence="5">The sequence shown here is derived from an EMBL/GenBank/DDBJ whole genome shotgun (WGS) entry which is preliminary data.</text>
</comment>
<feature type="domain" description="Peptidase S1" evidence="4">
    <location>
        <begin position="25"/>
        <end position="285"/>
    </location>
</feature>
<gene>
    <name evidence="5" type="ORF">H4R20_002710</name>
</gene>
<organism evidence="5 6">
    <name type="scientific">Coemansia guatemalensis</name>
    <dbReference type="NCBI Taxonomy" id="2761395"/>
    <lineage>
        <taxon>Eukaryota</taxon>
        <taxon>Fungi</taxon>
        <taxon>Fungi incertae sedis</taxon>
        <taxon>Zoopagomycota</taxon>
        <taxon>Kickxellomycotina</taxon>
        <taxon>Kickxellomycetes</taxon>
        <taxon>Kickxellales</taxon>
        <taxon>Kickxellaceae</taxon>
        <taxon>Coemansia</taxon>
    </lineage>
</organism>
<feature type="signal peptide" evidence="3">
    <location>
        <begin position="1"/>
        <end position="20"/>
    </location>
</feature>
<dbReference type="GO" id="GO:0004252">
    <property type="term" value="F:serine-type endopeptidase activity"/>
    <property type="evidence" value="ECO:0007669"/>
    <property type="project" value="InterPro"/>
</dbReference>